<sequence>MRVYTFIHSALYGLGFMLLIDTKRLSDLLPVQTRKNAYLLGSDEN</sequence>
<protein>
    <submittedName>
        <fullName evidence="1">Uncharacterized protein</fullName>
    </submittedName>
</protein>
<gene>
    <name evidence="1" type="ORF">D104_03445</name>
</gene>
<dbReference type="EMBL" id="AYOZ01000003">
    <property type="protein sequence ID" value="ETI61989.1"/>
    <property type="molecule type" value="Genomic_DNA"/>
</dbReference>
<accession>W1S1U8</accession>
<dbReference type="PATRIC" id="fig|1208321.3.peg.687"/>
<organism evidence="1 2">
    <name type="scientific">Marinomonas profundimaris</name>
    <dbReference type="NCBI Taxonomy" id="1208321"/>
    <lineage>
        <taxon>Bacteria</taxon>
        <taxon>Pseudomonadati</taxon>
        <taxon>Pseudomonadota</taxon>
        <taxon>Gammaproteobacteria</taxon>
        <taxon>Oceanospirillales</taxon>
        <taxon>Oceanospirillaceae</taxon>
        <taxon>Marinomonas</taxon>
    </lineage>
</organism>
<evidence type="ECO:0000313" key="2">
    <source>
        <dbReference type="Proteomes" id="UP000018857"/>
    </source>
</evidence>
<dbReference type="STRING" id="1208321.D104_03445"/>
<keyword evidence="2" id="KW-1185">Reference proteome</keyword>
<evidence type="ECO:0000313" key="1">
    <source>
        <dbReference type="EMBL" id="ETI61989.1"/>
    </source>
</evidence>
<name>W1S1U8_9GAMM</name>
<comment type="caution">
    <text evidence="1">The sequence shown here is derived from an EMBL/GenBank/DDBJ whole genome shotgun (WGS) entry which is preliminary data.</text>
</comment>
<reference evidence="1 2" key="1">
    <citation type="journal article" date="2014" name="Genome Announc.">
        <title>Draft Genome Sequence of Marinomonas sp. Strain D104, a Polycyclic Aromatic Hydrocarbon-Degrading Bacterium from the Deep-Sea Sediment of the Arctic Ocean.</title>
        <authorList>
            <person name="Dong C."/>
            <person name="Bai X."/>
            <person name="Lai Q."/>
            <person name="Xie Y."/>
            <person name="Chen X."/>
            <person name="Shao Z."/>
        </authorList>
    </citation>
    <scope>NUCLEOTIDE SEQUENCE [LARGE SCALE GENOMIC DNA]</scope>
    <source>
        <strain evidence="1 2">D104</strain>
    </source>
</reference>
<dbReference type="Proteomes" id="UP000018857">
    <property type="component" value="Unassembled WGS sequence"/>
</dbReference>
<proteinExistence type="predicted"/>
<dbReference type="AlphaFoldDB" id="W1S1U8"/>